<dbReference type="Pfam" id="PF00132">
    <property type="entry name" value="Hexapep"/>
    <property type="match status" value="2"/>
</dbReference>
<evidence type="ECO:0000256" key="4">
    <source>
        <dbReference type="ARBA" id="ARBA00023098"/>
    </source>
</evidence>
<dbReference type="PIRSF" id="PIRSF000456">
    <property type="entry name" value="UDP-GlcNAc_acltr"/>
    <property type="match status" value="1"/>
</dbReference>
<dbReference type="Gene3D" id="2.160.10.10">
    <property type="entry name" value="Hexapeptide repeat proteins"/>
    <property type="match status" value="1"/>
</dbReference>
<dbReference type="NCBIfam" id="TIGR01852">
    <property type="entry name" value="lipid_A_lpxA"/>
    <property type="match status" value="1"/>
</dbReference>
<evidence type="ECO:0000256" key="1">
    <source>
        <dbReference type="ARBA" id="ARBA00022516"/>
    </source>
</evidence>
<evidence type="ECO:0000256" key="5">
    <source>
        <dbReference type="ARBA" id="ARBA00023315"/>
    </source>
</evidence>
<accession>A0A2I0R0A2</accession>
<dbReference type="EMBL" id="PJNI01000015">
    <property type="protein sequence ID" value="PKR79997.1"/>
    <property type="molecule type" value="Genomic_DNA"/>
</dbReference>
<name>A0A2I0R0A2_9FLAO</name>
<comment type="caution">
    <text evidence="7">The sequence shown here is derived from an EMBL/GenBank/DDBJ whole genome shotgun (WGS) entry which is preliminary data.</text>
</comment>
<dbReference type="InterPro" id="IPR010137">
    <property type="entry name" value="Lipid_A_LpxA"/>
</dbReference>
<keyword evidence="3 7" id="KW-0808">Transferase</keyword>
<proteinExistence type="predicted"/>
<gene>
    <name evidence="7" type="ORF">CW751_12295</name>
</gene>
<dbReference type="Proteomes" id="UP000236654">
    <property type="component" value="Unassembled WGS sequence"/>
</dbReference>
<keyword evidence="4" id="KW-0443">Lipid metabolism</keyword>
<dbReference type="OrthoDB" id="9807278at2"/>
<feature type="domain" description="UDP N-acetylglucosamine O-acyltransferase C-terminal" evidence="6">
    <location>
        <begin position="174"/>
        <end position="254"/>
    </location>
</feature>
<protein>
    <submittedName>
        <fullName evidence="7">Acyl-[acyl-carrier-protein]--UDP-N-acetylglucosamine O-acyltransferase</fullName>
    </submittedName>
</protein>
<evidence type="ECO:0000256" key="3">
    <source>
        <dbReference type="ARBA" id="ARBA00022679"/>
    </source>
</evidence>
<dbReference type="Pfam" id="PF13720">
    <property type="entry name" value="Acetyltransf_11"/>
    <property type="match status" value="1"/>
</dbReference>
<dbReference type="CDD" id="cd03351">
    <property type="entry name" value="LbH_UDP-GlcNAc_AT"/>
    <property type="match status" value="1"/>
</dbReference>
<dbReference type="InterPro" id="IPR037157">
    <property type="entry name" value="Acetyltransf_C_sf"/>
</dbReference>
<keyword evidence="5 7" id="KW-0012">Acyltransferase</keyword>
<evidence type="ECO:0000259" key="6">
    <source>
        <dbReference type="Pfam" id="PF13720"/>
    </source>
</evidence>
<dbReference type="InterPro" id="IPR029098">
    <property type="entry name" value="Acetyltransf_C"/>
</dbReference>
<dbReference type="AlphaFoldDB" id="A0A2I0R0A2"/>
<evidence type="ECO:0000313" key="7">
    <source>
        <dbReference type="EMBL" id="PKR79997.1"/>
    </source>
</evidence>
<keyword evidence="8" id="KW-1185">Reference proteome</keyword>
<keyword evidence="1" id="KW-0444">Lipid biosynthesis</keyword>
<sequence length="258" mass="28042">MINPLASVSSNAKIGENVTIEAFTSIYEDVKIGDGTHIGPNVTIYPGTRIGENCKIFPGAVIGAVPQDLKFGGEYTTVEIGSNTTIRECVTIHRGTTDKMKTSVGDNCLLMGYVHVAHDCQLGNNVILANYVGLSGHVTIDDYAIIEGKAAAQQFVHIGAHSFVAGASLIRKNIPPFVRAAREPLSYAGINAVGLRRRNFIEEDIKTIEDIYRILFVQNNNISNGLQALENELPKSELKKQVTQFVKNSEKGIIRGLM</sequence>
<dbReference type="PANTHER" id="PTHR43480:SF1">
    <property type="entry name" value="ACYL-[ACYL-CARRIER-PROTEIN]--UDP-N-ACETYLGLUCOSAMINE O-ACYLTRANSFERASE, MITOCHONDRIAL-RELATED"/>
    <property type="match status" value="1"/>
</dbReference>
<dbReference type="SUPFAM" id="SSF51161">
    <property type="entry name" value="Trimeric LpxA-like enzymes"/>
    <property type="match status" value="1"/>
</dbReference>
<dbReference type="GO" id="GO:0009245">
    <property type="term" value="P:lipid A biosynthetic process"/>
    <property type="evidence" value="ECO:0007669"/>
    <property type="project" value="UniProtKB-KW"/>
</dbReference>
<organism evidence="7 8">
    <name type="scientific">Brumimicrobium salinarum</name>
    <dbReference type="NCBI Taxonomy" id="2058658"/>
    <lineage>
        <taxon>Bacteria</taxon>
        <taxon>Pseudomonadati</taxon>
        <taxon>Bacteroidota</taxon>
        <taxon>Flavobacteriia</taxon>
        <taxon>Flavobacteriales</taxon>
        <taxon>Crocinitomicaceae</taxon>
        <taxon>Brumimicrobium</taxon>
    </lineage>
</organism>
<keyword evidence="2" id="KW-0441">Lipid A biosynthesis</keyword>
<dbReference type="InterPro" id="IPR011004">
    <property type="entry name" value="Trimer_LpxA-like_sf"/>
</dbReference>
<dbReference type="GO" id="GO:0016020">
    <property type="term" value="C:membrane"/>
    <property type="evidence" value="ECO:0007669"/>
    <property type="project" value="GOC"/>
</dbReference>
<dbReference type="InterPro" id="IPR001451">
    <property type="entry name" value="Hexapep"/>
</dbReference>
<evidence type="ECO:0000256" key="2">
    <source>
        <dbReference type="ARBA" id="ARBA00022556"/>
    </source>
</evidence>
<evidence type="ECO:0000313" key="8">
    <source>
        <dbReference type="Proteomes" id="UP000236654"/>
    </source>
</evidence>
<dbReference type="RefSeq" id="WP_101335322.1">
    <property type="nucleotide sequence ID" value="NZ_PJNI01000015.1"/>
</dbReference>
<dbReference type="NCBIfam" id="NF003657">
    <property type="entry name" value="PRK05289.1"/>
    <property type="match status" value="1"/>
</dbReference>
<dbReference type="PANTHER" id="PTHR43480">
    <property type="entry name" value="ACYL-[ACYL-CARRIER-PROTEIN]--UDP-N-ACETYLGLUCOSAMINE O-ACYLTRANSFERASE"/>
    <property type="match status" value="1"/>
</dbReference>
<dbReference type="GO" id="GO:0008780">
    <property type="term" value="F:acyl-[acyl-carrier-protein]-UDP-N-acetylglucosamine O-acyltransferase activity"/>
    <property type="evidence" value="ECO:0007669"/>
    <property type="project" value="InterPro"/>
</dbReference>
<dbReference type="Gene3D" id="1.20.1180.10">
    <property type="entry name" value="Udp N-acetylglucosamine O-acyltransferase, C-terminal domain"/>
    <property type="match status" value="1"/>
</dbReference>
<reference evidence="7 8" key="1">
    <citation type="submission" date="2017-12" db="EMBL/GenBank/DDBJ databases">
        <title>The draft genome sequence of Brumimicrobium saltpan LHR20.</title>
        <authorList>
            <person name="Do Z.-J."/>
            <person name="Luo H.-R."/>
        </authorList>
    </citation>
    <scope>NUCLEOTIDE SEQUENCE [LARGE SCALE GENOMIC DNA]</scope>
    <source>
        <strain evidence="7 8">LHR20</strain>
    </source>
</reference>